<dbReference type="InterPro" id="IPR022803">
    <property type="entry name" value="Ribosomal_uL5_dom_sf"/>
</dbReference>
<reference evidence="5" key="1">
    <citation type="submission" date="2022-08" db="EMBL/GenBank/DDBJ databases">
        <title>Novel sulphate-reducing endosymbionts in the free-living metamonad Anaeramoeba.</title>
        <authorList>
            <person name="Jerlstrom-Hultqvist J."/>
            <person name="Cepicka I."/>
            <person name="Gallot-Lavallee L."/>
            <person name="Salas-Leiva D."/>
            <person name="Curtis B.A."/>
            <person name="Zahonova K."/>
            <person name="Pipaliya S."/>
            <person name="Dacks J."/>
            <person name="Roger A.J."/>
        </authorList>
    </citation>
    <scope>NUCLEOTIDE SEQUENCE</scope>
    <source>
        <strain evidence="5">Busselton2</strain>
    </source>
</reference>
<dbReference type="GO" id="GO:0003735">
    <property type="term" value="F:structural constituent of ribosome"/>
    <property type="evidence" value="ECO:0007669"/>
    <property type="project" value="InterPro"/>
</dbReference>
<gene>
    <name evidence="5" type="ORF">M0812_18596</name>
</gene>
<evidence type="ECO:0000259" key="4">
    <source>
        <dbReference type="Pfam" id="PF00673"/>
    </source>
</evidence>
<keyword evidence="3" id="KW-0687">Ribonucleoprotein</keyword>
<dbReference type="GO" id="GO:1990904">
    <property type="term" value="C:ribonucleoprotein complex"/>
    <property type="evidence" value="ECO:0007669"/>
    <property type="project" value="UniProtKB-KW"/>
</dbReference>
<evidence type="ECO:0000313" key="5">
    <source>
        <dbReference type="EMBL" id="KAJ3436538.1"/>
    </source>
</evidence>
<evidence type="ECO:0000256" key="3">
    <source>
        <dbReference type="ARBA" id="ARBA00023274"/>
    </source>
</evidence>
<proteinExistence type="inferred from homology"/>
<organism evidence="5 6">
    <name type="scientific">Anaeramoeba flamelloides</name>
    <dbReference type="NCBI Taxonomy" id="1746091"/>
    <lineage>
        <taxon>Eukaryota</taxon>
        <taxon>Metamonada</taxon>
        <taxon>Anaeramoebidae</taxon>
        <taxon>Anaeramoeba</taxon>
    </lineage>
</organism>
<evidence type="ECO:0000256" key="2">
    <source>
        <dbReference type="ARBA" id="ARBA00022980"/>
    </source>
</evidence>
<comment type="caution">
    <text evidence="5">The sequence shown here is derived from an EMBL/GenBank/DDBJ whole genome shotgun (WGS) entry which is preliminary data.</text>
</comment>
<feature type="domain" description="Large ribosomal subunit protein uL5 C-terminal" evidence="4">
    <location>
        <begin position="38"/>
        <end position="119"/>
    </location>
</feature>
<evidence type="ECO:0000256" key="1">
    <source>
        <dbReference type="ARBA" id="ARBA00008553"/>
    </source>
</evidence>
<accession>A0AAV7Z361</accession>
<dbReference type="Proteomes" id="UP001146793">
    <property type="component" value="Unassembled WGS sequence"/>
</dbReference>
<sequence length="147" mass="17225">MIDKEQEEIKKTNFMEEIQIVPKLDQPFCDFGLRRNEKIATHVKVRGKKAQEILERGIIAKEFELCKGWFPKTGIFGHGIEEHIDLGMRYYPNVGIPVMGFYVILKRPDDRVAEKKRRKAAVGKNHKVNKEDATKWFETKFEGYLID</sequence>
<evidence type="ECO:0000313" key="6">
    <source>
        <dbReference type="Proteomes" id="UP001146793"/>
    </source>
</evidence>
<name>A0AAV7Z361_9EUKA</name>
<dbReference type="EMBL" id="JANTQA010000036">
    <property type="protein sequence ID" value="KAJ3436538.1"/>
    <property type="molecule type" value="Genomic_DNA"/>
</dbReference>
<dbReference type="InterPro" id="IPR031309">
    <property type="entry name" value="Ribosomal_uL5_C"/>
</dbReference>
<dbReference type="InterPro" id="IPR002132">
    <property type="entry name" value="Ribosomal_uL5"/>
</dbReference>
<dbReference type="PANTHER" id="PTHR11994">
    <property type="entry name" value="60S RIBOSOMAL PROTEIN L11-RELATED"/>
    <property type="match status" value="1"/>
</dbReference>
<dbReference type="GO" id="GO:0006412">
    <property type="term" value="P:translation"/>
    <property type="evidence" value="ECO:0007669"/>
    <property type="project" value="InterPro"/>
</dbReference>
<comment type="similarity">
    <text evidence="1">Belongs to the universal ribosomal protein uL5 family.</text>
</comment>
<keyword evidence="2 5" id="KW-0689">Ribosomal protein</keyword>
<dbReference type="AlphaFoldDB" id="A0AAV7Z361"/>
<dbReference type="SUPFAM" id="SSF55282">
    <property type="entry name" value="RL5-like"/>
    <property type="match status" value="1"/>
</dbReference>
<dbReference type="GO" id="GO:0005840">
    <property type="term" value="C:ribosome"/>
    <property type="evidence" value="ECO:0007669"/>
    <property type="project" value="UniProtKB-KW"/>
</dbReference>
<protein>
    <submittedName>
        <fullName evidence="5">60S ribosomal protein L11</fullName>
    </submittedName>
</protein>
<dbReference type="Gene3D" id="3.30.1440.10">
    <property type="match status" value="1"/>
</dbReference>
<dbReference type="Pfam" id="PF00673">
    <property type="entry name" value="Ribosomal_L5_C"/>
    <property type="match status" value="1"/>
</dbReference>